<protein>
    <submittedName>
        <fullName evidence="2">Uncharacterized protein</fullName>
    </submittedName>
</protein>
<feature type="region of interest" description="Disordered" evidence="1">
    <location>
        <begin position="194"/>
        <end position="217"/>
    </location>
</feature>
<name>A0ABP4VWY6_9MICO</name>
<comment type="caution">
    <text evidence="2">The sequence shown here is derived from an EMBL/GenBank/DDBJ whole genome shotgun (WGS) entry which is preliminary data.</text>
</comment>
<proteinExistence type="predicted"/>
<evidence type="ECO:0000313" key="3">
    <source>
        <dbReference type="Proteomes" id="UP001501138"/>
    </source>
</evidence>
<evidence type="ECO:0000256" key="1">
    <source>
        <dbReference type="SAM" id="MobiDB-lite"/>
    </source>
</evidence>
<keyword evidence="3" id="KW-1185">Reference proteome</keyword>
<organism evidence="2 3">
    <name type="scientific">Isoptericola hypogeus</name>
    <dbReference type="NCBI Taxonomy" id="300179"/>
    <lineage>
        <taxon>Bacteria</taxon>
        <taxon>Bacillati</taxon>
        <taxon>Actinomycetota</taxon>
        <taxon>Actinomycetes</taxon>
        <taxon>Micrococcales</taxon>
        <taxon>Promicromonosporaceae</taxon>
        <taxon>Isoptericola</taxon>
    </lineage>
</organism>
<dbReference type="RefSeq" id="WP_344250648.1">
    <property type="nucleotide sequence ID" value="NZ_BAAAPM010000010.1"/>
</dbReference>
<sequence>MNRTASLDAARTIRRRYSDDPQSYYDGLRQFGIRDANIWNWVSELFSDPERFDGWDDTARSKLVRQGWCPTESWEFLTRWEPPEHYWIPPFGAYVAFGYYDEADAFNGRTLTDAVPGWRISAKVTRSRFVVQGIVDSYDGDRIEEIGSVPLPCCATTTIRRPVCGTCYLELPLHDVHVITAMASCETRPMARTERRSWGSADQTGGNLHLDPDGRDRKSQCWCCSGWKRPARRRDRHEAVATLRRGQEFSRSRDSFWVA</sequence>
<dbReference type="EMBL" id="BAAAPM010000010">
    <property type="protein sequence ID" value="GAA1740446.1"/>
    <property type="molecule type" value="Genomic_DNA"/>
</dbReference>
<evidence type="ECO:0000313" key="2">
    <source>
        <dbReference type="EMBL" id="GAA1740446.1"/>
    </source>
</evidence>
<dbReference type="Proteomes" id="UP001501138">
    <property type="component" value="Unassembled WGS sequence"/>
</dbReference>
<gene>
    <name evidence="2" type="ORF">GCM10009809_39970</name>
</gene>
<reference evidence="3" key="1">
    <citation type="journal article" date="2019" name="Int. J. Syst. Evol. Microbiol.">
        <title>The Global Catalogue of Microorganisms (GCM) 10K type strain sequencing project: providing services to taxonomists for standard genome sequencing and annotation.</title>
        <authorList>
            <consortium name="The Broad Institute Genomics Platform"/>
            <consortium name="The Broad Institute Genome Sequencing Center for Infectious Disease"/>
            <person name="Wu L."/>
            <person name="Ma J."/>
        </authorList>
    </citation>
    <scope>NUCLEOTIDE SEQUENCE [LARGE SCALE GENOMIC DNA]</scope>
    <source>
        <strain evidence="3">JCM 15589</strain>
    </source>
</reference>
<accession>A0ABP4VWY6</accession>